<feature type="region of interest" description="Disordered" evidence="1">
    <location>
        <begin position="104"/>
        <end position="130"/>
    </location>
</feature>
<evidence type="ECO:0000256" key="1">
    <source>
        <dbReference type="SAM" id="MobiDB-lite"/>
    </source>
</evidence>
<gene>
    <name evidence="2" type="ORF">CEUR00632_LOCUS9109</name>
    <name evidence="3" type="ORF">CEUR00632_LOCUS9110</name>
</gene>
<feature type="compositionally biased region" description="Low complexity" evidence="1">
    <location>
        <begin position="121"/>
        <end position="130"/>
    </location>
</feature>
<dbReference type="AlphaFoldDB" id="A0A6U2F9U3"/>
<accession>A0A6U2F9U3</accession>
<evidence type="ECO:0000313" key="3">
    <source>
        <dbReference type="EMBL" id="CAD8289071.1"/>
    </source>
</evidence>
<name>A0A6U2F9U3_9CHLO</name>
<evidence type="ECO:0008006" key="4">
    <source>
        <dbReference type="Google" id="ProtNLM"/>
    </source>
</evidence>
<organism evidence="3">
    <name type="scientific">Chlamydomonas euryale</name>
    <dbReference type="NCBI Taxonomy" id="1486919"/>
    <lineage>
        <taxon>Eukaryota</taxon>
        <taxon>Viridiplantae</taxon>
        <taxon>Chlorophyta</taxon>
        <taxon>core chlorophytes</taxon>
        <taxon>Chlorophyceae</taxon>
        <taxon>CS clade</taxon>
        <taxon>Chlamydomonadales</taxon>
        <taxon>Chlamydomonadaceae</taxon>
        <taxon>Chlamydomonas</taxon>
    </lineage>
</organism>
<reference evidence="3" key="1">
    <citation type="submission" date="2021-01" db="EMBL/GenBank/DDBJ databases">
        <authorList>
            <person name="Corre E."/>
            <person name="Pelletier E."/>
            <person name="Niang G."/>
            <person name="Scheremetjew M."/>
            <person name="Finn R."/>
            <person name="Kale V."/>
            <person name="Holt S."/>
            <person name="Cochrane G."/>
            <person name="Meng A."/>
            <person name="Brown T."/>
            <person name="Cohen L."/>
        </authorList>
    </citation>
    <scope>NUCLEOTIDE SEQUENCE</scope>
    <source>
        <strain evidence="3">CCMP219</strain>
    </source>
</reference>
<sequence>MGVLGTTGLWGVTLRVTRDGAEVDMPCLVDTGSPITVLNSAAAAALRVGPSAPAKAEPEGEKGLLGRLKSAFKPKATAGAVMGLAPAGVDLSLSVGPLKPASSSNISGAEAGSSGGEAHEASAPSSLSSSNDGVFVDMGSVSSAMVGDLPGFAALGVQPGQPAAVLGLDAFSCRTSVVVVPKESLLLL</sequence>
<dbReference type="EMBL" id="HBEC01019376">
    <property type="protein sequence ID" value="CAD8289070.1"/>
    <property type="molecule type" value="Transcribed_RNA"/>
</dbReference>
<proteinExistence type="predicted"/>
<protein>
    <recommendedName>
        <fullName evidence="4">Peptidase A2 domain-containing protein</fullName>
    </recommendedName>
</protein>
<dbReference type="EMBL" id="HBEC01019377">
    <property type="protein sequence ID" value="CAD8289071.1"/>
    <property type="molecule type" value="Transcribed_RNA"/>
</dbReference>
<evidence type="ECO:0000313" key="2">
    <source>
        <dbReference type="EMBL" id="CAD8289070.1"/>
    </source>
</evidence>